<evidence type="ECO:0008006" key="4">
    <source>
        <dbReference type="Google" id="ProtNLM"/>
    </source>
</evidence>
<gene>
    <name evidence="2" type="ORF">ACHHYP_04239</name>
</gene>
<reference evidence="2 3" key="1">
    <citation type="journal article" date="2014" name="Genome Biol. Evol.">
        <title>The secreted proteins of Achlya hypogyna and Thraustotheca clavata identify the ancestral oomycete secretome and reveal gene acquisitions by horizontal gene transfer.</title>
        <authorList>
            <person name="Misner I."/>
            <person name="Blouin N."/>
            <person name="Leonard G."/>
            <person name="Richards T.A."/>
            <person name="Lane C.E."/>
        </authorList>
    </citation>
    <scope>NUCLEOTIDE SEQUENCE [LARGE SCALE GENOMIC DNA]</scope>
    <source>
        <strain evidence="2 3">ATCC 48635</strain>
    </source>
</reference>
<feature type="transmembrane region" description="Helical" evidence="1">
    <location>
        <begin position="71"/>
        <end position="91"/>
    </location>
</feature>
<dbReference type="Proteomes" id="UP000243579">
    <property type="component" value="Unassembled WGS sequence"/>
</dbReference>
<evidence type="ECO:0000256" key="1">
    <source>
        <dbReference type="SAM" id="Phobius"/>
    </source>
</evidence>
<dbReference type="AlphaFoldDB" id="A0A1V9ZPD2"/>
<comment type="caution">
    <text evidence="2">The sequence shown here is derived from an EMBL/GenBank/DDBJ whole genome shotgun (WGS) entry which is preliminary data.</text>
</comment>
<keyword evidence="1" id="KW-0472">Membrane</keyword>
<keyword evidence="3" id="KW-1185">Reference proteome</keyword>
<evidence type="ECO:0000313" key="3">
    <source>
        <dbReference type="Proteomes" id="UP000243579"/>
    </source>
</evidence>
<feature type="transmembrane region" description="Helical" evidence="1">
    <location>
        <begin position="148"/>
        <end position="168"/>
    </location>
</feature>
<keyword evidence="1" id="KW-0812">Transmembrane</keyword>
<organism evidence="2 3">
    <name type="scientific">Achlya hypogyna</name>
    <name type="common">Oomycete</name>
    <name type="synonym">Protoachlya hypogyna</name>
    <dbReference type="NCBI Taxonomy" id="1202772"/>
    <lineage>
        <taxon>Eukaryota</taxon>
        <taxon>Sar</taxon>
        <taxon>Stramenopiles</taxon>
        <taxon>Oomycota</taxon>
        <taxon>Saprolegniomycetes</taxon>
        <taxon>Saprolegniales</taxon>
        <taxon>Achlyaceae</taxon>
        <taxon>Achlya</taxon>
    </lineage>
</organism>
<keyword evidence="1" id="KW-1133">Transmembrane helix</keyword>
<feature type="transmembrane region" description="Helical" evidence="1">
    <location>
        <begin position="174"/>
        <end position="195"/>
    </location>
</feature>
<proteinExistence type="predicted"/>
<evidence type="ECO:0000313" key="2">
    <source>
        <dbReference type="EMBL" id="OQR99848.1"/>
    </source>
</evidence>
<dbReference type="OrthoDB" id="72881at2759"/>
<sequence>MSCCPSTPERTVREFPPFVPSDVLDAIERRRFVFVFLWFVLVVAPIVAAMYTAPGEYVQVPDRSTLFSSPLAWGTLVVVAIFVKFLVRYTISWPEARRIGPNYWKEMYGTMERHNTIGHYVRLVEYQFDRFDVGTPLEDMQSYYWTRWSIWFVTTSLVMMFLVWYNQITFSAQTAYLVAVVVLSLFTAALQFIYVQLPFYVELLRSPELAMNGGLDDERIPFATVL</sequence>
<protein>
    <recommendedName>
        <fullName evidence="4">Transmembrane protein</fullName>
    </recommendedName>
</protein>
<name>A0A1V9ZPD2_ACHHY</name>
<dbReference type="EMBL" id="JNBR01000038">
    <property type="protein sequence ID" value="OQR99848.1"/>
    <property type="molecule type" value="Genomic_DNA"/>
</dbReference>
<feature type="transmembrane region" description="Helical" evidence="1">
    <location>
        <begin position="32"/>
        <end position="51"/>
    </location>
</feature>
<accession>A0A1V9ZPD2</accession>